<protein>
    <submittedName>
        <fullName evidence="1">Uncharacterized protein</fullName>
    </submittedName>
</protein>
<dbReference type="Proteomes" id="UP000078492">
    <property type="component" value="Unassembled WGS sequence"/>
</dbReference>
<reference evidence="1 2" key="1">
    <citation type="submission" date="2015-09" db="EMBL/GenBank/DDBJ databases">
        <title>Trachymyrmex cornetzi WGS genome.</title>
        <authorList>
            <person name="Nygaard S."/>
            <person name="Hu H."/>
            <person name="Boomsma J."/>
            <person name="Zhang G."/>
        </authorList>
    </citation>
    <scope>NUCLEOTIDE SEQUENCE [LARGE SCALE GENOMIC DNA]</scope>
    <source>
        <strain evidence="1">Tcor2-1</strain>
        <tissue evidence="1">Whole body</tissue>
    </source>
</reference>
<proteinExistence type="predicted"/>
<accession>A0A151IZ54</accession>
<dbReference type="EMBL" id="KQ980723">
    <property type="protein sequence ID" value="KYN14183.1"/>
    <property type="molecule type" value="Genomic_DNA"/>
</dbReference>
<dbReference type="AlphaFoldDB" id="A0A151IZ54"/>
<dbReference type="STRING" id="471704.A0A151IZ54"/>
<keyword evidence="2" id="KW-1185">Reference proteome</keyword>
<name>A0A151IZ54_9HYME</name>
<organism evidence="1 2">
    <name type="scientific">Trachymyrmex cornetzi</name>
    <dbReference type="NCBI Taxonomy" id="471704"/>
    <lineage>
        <taxon>Eukaryota</taxon>
        <taxon>Metazoa</taxon>
        <taxon>Ecdysozoa</taxon>
        <taxon>Arthropoda</taxon>
        <taxon>Hexapoda</taxon>
        <taxon>Insecta</taxon>
        <taxon>Pterygota</taxon>
        <taxon>Neoptera</taxon>
        <taxon>Endopterygota</taxon>
        <taxon>Hymenoptera</taxon>
        <taxon>Apocrita</taxon>
        <taxon>Aculeata</taxon>
        <taxon>Formicoidea</taxon>
        <taxon>Formicidae</taxon>
        <taxon>Myrmicinae</taxon>
        <taxon>Trachymyrmex</taxon>
    </lineage>
</organism>
<gene>
    <name evidence="1" type="ORF">ALC57_13614</name>
</gene>
<evidence type="ECO:0000313" key="2">
    <source>
        <dbReference type="Proteomes" id="UP000078492"/>
    </source>
</evidence>
<sequence length="180" mass="20793">ANPFKLSEEKGHIGRDLRRPSLVLCRKIPWMDEKHMICSKCRKLDVEHFTVPKFLPPEDDISTEEYRSDSSEDEAVTIENPVTLRQTQLEEMVGNLKLKFSDSKTTRAERLCILTIAPSSWSERKFAKEFGTSRRMAKVAKRLASTQGVFSFPTLRPGRHLTDETVSTVRSFYEDSRIRK</sequence>
<feature type="non-terminal residue" evidence="1">
    <location>
        <position position="1"/>
    </location>
</feature>
<evidence type="ECO:0000313" key="1">
    <source>
        <dbReference type="EMBL" id="KYN14183.1"/>
    </source>
</evidence>